<protein>
    <submittedName>
        <fullName evidence="2">Uncharacterized protein</fullName>
    </submittedName>
</protein>
<dbReference type="Proteomes" id="UP000501812">
    <property type="component" value="Chromosome"/>
</dbReference>
<reference evidence="2 3" key="1">
    <citation type="submission" date="2020-04" db="EMBL/GenBank/DDBJ databases">
        <title>Luteolibacter sp. G-1-1-1 isolated from soil.</title>
        <authorList>
            <person name="Dahal R.H."/>
        </authorList>
    </citation>
    <scope>NUCLEOTIDE SEQUENCE [LARGE SCALE GENOMIC DNA]</scope>
    <source>
        <strain evidence="2 3">G-1-1-1</strain>
    </source>
</reference>
<name>A0A858RQI6_9BACT</name>
<keyword evidence="1" id="KW-1133">Transmembrane helix</keyword>
<proteinExistence type="predicted"/>
<dbReference type="RefSeq" id="WP_169457377.1">
    <property type="nucleotide sequence ID" value="NZ_CP051774.1"/>
</dbReference>
<accession>A0A858RQI6</accession>
<evidence type="ECO:0000313" key="3">
    <source>
        <dbReference type="Proteomes" id="UP000501812"/>
    </source>
</evidence>
<keyword evidence="1" id="KW-0812">Transmembrane</keyword>
<keyword evidence="3" id="KW-1185">Reference proteome</keyword>
<gene>
    <name evidence="2" type="ORF">HHL09_24955</name>
</gene>
<feature type="transmembrane region" description="Helical" evidence="1">
    <location>
        <begin position="21"/>
        <end position="40"/>
    </location>
</feature>
<dbReference type="KEGG" id="luo:HHL09_24955"/>
<organism evidence="2 3">
    <name type="scientific">Luteolibacter luteus</name>
    <dbReference type="NCBI Taxonomy" id="2728835"/>
    <lineage>
        <taxon>Bacteria</taxon>
        <taxon>Pseudomonadati</taxon>
        <taxon>Verrucomicrobiota</taxon>
        <taxon>Verrucomicrobiia</taxon>
        <taxon>Verrucomicrobiales</taxon>
        <taxon>Verrucomicrobiaceae</taxon>
        <taxon>Luteolibacter</taxon>
    </lineage>
</organism>
<dbReference type="AlphaFoldDB" id="A0A858RQI6"/>
<evidence type="ECO:0000313" key="2">
    <source>
        <dbReference type="EMBL" id="QJE98891.1"/>
    </source>
</evidence>
<evidence type="ECO:0000256" key="1">
    <source>
        <dbReference type="SAM" id="Phobius"/>
    </source>
</evidence>
<dbReference type="EMBL" id="CP051774">
    <property type="protein sequence ID" value="QJE98891.1"/>
    <property type="molecule type" value="Genomic_DNA"/>
</dbReference>
<keyword evidence="1" id="KW-0472">Membrane</keyword>
<sequence length="139" mass="15424">MPTSNRLAVVTKAQEKQLARIATWIASVSVGGILILGLNASTGKVVARSSQVKVREMQVIPWSIQGLLGIGDVLYRAEYYTHPGSVMSECASYTHESLHKGQQVELRRSGSEIWIRGALVFSRSDPGWKRHRDGYRSLE</sequence>